<dbReference type="PANTHER" id="PTHR36115">
    <property type="entry name" value="PROLINE-RICH ANTIGEN HOMOLOG-RELATED"/>
    <property type="match status" value="1"/>
</dbReference>
<dbReference type="PANTHER" id="PTHR36115:SF4">
    <property type="entry name" value="MEMBRANE PROTEIN"/>
    <property type="match status" value="1"/>
</dbReference>
<dbReference type="InterPro" id="IPR010432">
    <property type="entry name" value="RDD"/>
</dbReference>
<keyword evidence="5 7" id="KW-0472">Membrane</keyword>
<evidence type="ECO:0000259" key="8">
    <source>
        <dbReference type="Pfam" id="PF06271"/>
    </source>
</evidence>
<feature type="region of interest" description="Disordered" evidence="6">
    <location>
        <begin position="1"/>
        <end position="53"/>
    </location>
</feature>
<evidence type="ECO:0000256" key="5">
    <source>
        <dbReference type="ARBA" id="ARBA00023136"/>
    </source>
</evidence>
<dbReference type="Pfam" id="PF06271">
    <property type="entry name" value="RDD"/>
    <property type="match status" value="1"/>
</dbReference>
<evidence type="ECO:0000313" key="10">
    <source>
        <dbReference type="Proteomes" id="UP001356095"/>
    </source>
</evidence>
<keyword evidence="2" id="KW-1003">Cell membrane</keyword>
<feature type="transmembrane region" description="Helical" evidence="7">
    <location>
        <begin position="162"/>
        <end position="182"/>
    </location>
</feature>
<feature type="transmembrane region" description="Helical" evidence="7">
    <location>
        <begin position="188"/>
        <end position="207"/>
    </location>
</feature>
<evidence type="ECO:0000256" key="3">
    <source>
        <dbReference type="ARBA" id="ARBA00022692"/>
    </source>
</evidence>
<feature type="domain" description="RDD" evidence="8">
    <location>
        <begin position="62"/>
        <end position="221"/>
    </location>
</feature>
<dbReference type="EMBL" id="JAUZMY010000051">
    <property type="protein sequence ID" value="MEE2041469.1"/>
    <property type="molecule type" value="Genomic_DNA"/>
</dbReference>
<gene>
    <name evidence="9" type="ORF">Q8791_30035</name>
</gene>
<proteinExistence type="predicted"/>
<reference evidence="9 10" key="1">
    <citation type="submission" date="2023-08" db="EMBL/GenBank/DDBJ databases">
        <authorList>
            <person name="Girao M."/>
            <person name="Carvalho M.F."/>
        </authorList>
    </citation>
    <scope>NUCLEOTIDE SEQUENCE [LARGE SCALE GENOMIC DNA]</scope>
    <source>
        <strain evidence="9 10">CT-R113</strain>
    </source>
</reference>
<dbReference type="RefSeq" id="WP_330095225.1">
    <property type="nucleotide sequence ID" value="NZ_JAUZMY010000051.1"/>
</dbReference>
<evidence type="ECO:0000256" key="6">
    <source>
        <dbReference type="SAM" id="MobiDB-lite"/>
    </source>
</evidence>
<comment type="subcellular location">
    <subcellularLocation>
        <location evidence="1">Cell membrane</location>
        <topology evidence="1">Multi-pass membrane protein</topology>
    </subcellularLocation>
</comment>
<dbReference type="Proteomes" id="UP001356095">
    <property type="component" value="Unassembled WGS sequence"/>
</dbReference>
<evidence type="ECO:0000256" key="1">
    <source>
        <dbReference type="ARBA" id="ARBA00004651"/>
    </source>
</evidence>
<evidence type="ECO:0000256" key="2">
    <source>
        <dbReference type="ARBA" id="ARBA00022475"/>
    </source>
</evidence>
<evidence type="ECO:0000256" key="7">
    <source>
        <dbReference type="SAM" id="Phobius"/>
    </source>
</evidence>
<evidence type="ECO:0000256" key="4">
    <source>
        <dbReference type="ARBA" id="ARBA00022989"/>
    </source>
</evidence>
<protein>
    <submittedName>
        <fullName evidence="9">RDD family protein</fullName>
    </submittedName>
</protein>
<comment type="caution">
    <text evidence="9">The sequence shown here is derived from an EMBL/GenBank/DDBJ whole genome shotgun (WGS) entry which is preliminary data.</text>
</comment>
<keyword evidence="4 7" id="KW-1133">Transmembrane helix</keyword>
<evidence type="ECO:0000313" key="9">
    <source>
        <dbReference type="EMBL" id="MEE2041469.1"/>
    </source>
</evidence>
<organism evidence="9 10">
    <name type="scientific">Nocardiopsis codii</name>
    <dbReference type="NCBI Taxonomy" id="3065942"/>
    <lineage>
        <taxon>Bacteria</taxon>
        <taxon>Bacillati</taxon>
        <taxon>Actinomycetota</taxon>
        <taxon>Actinomycetes</taxon>
        <taxon>Streptosporangiales</taxon>
        <taxon>Nocardiopsidaceae</taxon>
        <taxon>Nocardiopsis</taxon>
    </lineage>
</organism>
<sequence length="237" mass="25878">MNAPPPHPDHTGGPQPEGYPPPPRQEAHGYAHRGAPDDPAAATVHGGAYPEPPAGPERLYPLAGWRTRVTARLFDLVLVALPALLLALFVTLAWVGVQEVSDGSTQGIQDRYPIFLSVIWFVLYTGYETFALSRWHQTLGKRRLGLKVAPVAGTGSLGSVRLAALVVRSSLLALPFLFLYLLIFTFGWFWWLLVIVMAVLTGGMAAWNRPNRQGMHDKIAGTVVLDVAEPQAHRPPL</sequence>
<keyword evidence="10" id="KW-1185">Reference proteome</keyword>
<name>A0ABU7KGX0_9ACTN</name>
<feature type="transmembrane region" description="Helical" evidence="7">
    <location>
        <begin position="73"/>
        <end position="94"/>
    </location>
</feature>
<accession>A0ABU7KGX0</accession>
<feature type="transmembrane region" description="Helical" evidence="7">
    <location>
        <begin position="114"/>
        <end position="133"/>
    </location>
</feature>
<keyword evidence="3 7" id="KW-0812">Transmembrane</keyword>
<dbReference type="InterPro" id="IPR051791">
    <property type="entry name" value="Pra-immunoreactive"/>
</dbReference>